<dbReference type="AlphaFoldDB" id="A0A6J6BQ12"/>
<protein>
    <submittedName>
        <fullName evidence="1">Unannotated protein</fullName>
    </submittedName>
</protein>
<gene>
    <name evidence="1" type="ORF">UFOPK1358_00984</name>
</gene>
<evidence type="ECO:0000313" key="1">
    <source>
        <dbReference type="EMBL" id="CAB4540288.1"/>
    </source>
</evidence>
<proteinExistence type="predicted"/>
<reference evidence="1" key="1">
    <citation type="submission" date="2020-05" db="EMBL/GenBank/DDBJ databases">
        <authorList>
            <person name="Chiriac C."/>
            <person name="Salcher M."/>
            <person name="Ghai R."/>
            <person name="Kavagutti S V."/>
        </authorList>
    </citation>
    <scope>NUCLEOTIDE SEQUENCE</scope>
</reference>
<organism evidence="1">
    <name type="scientific">freshwater metagenome</name>
    <dbReference type="NCBI Taxonomy" id="449393"/>
    <lineage>
        <taxon>unclassified sequences</taxon>
        <taxon>metagenomes</taxon>
        <taxon>ecological metagenomes</taxon>
    </lineage>
</organism>
<name>A0A6J6BQ12_9ZZZZ</name>
<sequence>MRPMLSLTRGNARSVMTRGLVVRFLSACNEWRSVMRIMRASLRGHSATSQVTVQSMKLQLLGCAGTTQRAQFSMRGHSCMISLQRLLQQTSCARCIHPSTRSARGPQVARTSADLSFCASTPMPWATRTVLFLITGMPSNQPMVCRAGLFGNGLIMVCAEPIAVGQPCMALMGR</sequence>
<dbReference type="EMBL" id="CAEZSF010000085">
    <property type="protein sequence ID" value="CAB4540288.1"/>
    <property type="molecule type" value="Genomic_DNA"/>
</dbReference>
<accession>A0A6J6BQ12</accession>